<feature type="region of interest" description="Disordered" evidence="5">
    <location>
        <begin position="175"/>
        <end position="201"/>
    </location>
</feature>
<evidence type="ECO:0000256" key="4">
    <source>
        <dbReference type="ARBA" id="ARBA00023157"/>
    </source>
</evidence>
<dbReference type="AlphaFoldDB" id="A0A8C5UE24"/>
<evidence type="ECO:0000313" key="8">
    <source>
        <dbReference type="Proteomes" id="UP000694560"/>
    </source>
</evidence>
<protein>
    <recommendedName>
        <fullName evidence="6">EMI domain-containing protein</fullName>
    </recommendedName>
</protein>
<comment type="subcellular location">
    <subcellularLocation>
        <location evidence="1">Secreted</location>
    </subcellularLocation>
</comment>
<organism evidence="7 8">
    <name type="scientific">Malurus cyaneus samueli</name>
    <dbReference type="NCBI Taxonomy" id="2593467"/>
    <lineage>
        <taxon>Eukaryota</taxon>
        <taxon>Metazoa</taxon>
        <taxon>Chordata</taxon>
        <taxon>Craniata</taxon>
        <taxon>Vertebrata</taxon>
        <taxon>Euteleostomi</taxon>
        <taxon>Archelosauria</taxon>
        <taxon>Archosauria</taxon>
        <taxon>Dinosauria</taxon>
        <taxon>Saurischia</taxon>
        <taxon>Theropoda</taxon>
        <taxon>Coelurosauria</taxon>
        <taxon>Aves</taxon>
        <taxon>Neognathae</taxon>
        <taxon>Neoaves</taxon>
        <taxon>Telluraves</taxon>
        <taxon>Australaves</taxon>
        <taxon>Passeriformes</taxon>
        <taxon>Meliphagoidea</taxon>
        <taxon>Maluridae</taxon>
        <taxon>Malurus</taxon>
    </lineage>
</organism>
<keyword evidence="3" id="KW-0732">Signal</keyword>
<reference evidence="7" key="1">
    <citation type="submission" date="2025-08" db="UniProtKB">
        <authorList>
            <consortium name="Ensembl"/>
        </authorList>
    </citation>
    <scope>IDENTIFICATION</scope>
</reference>
<accession>A0A8C5UE24</accession>
<feature type="domain" description="EMI" evidence="6">
    <location>
        <begin position="74"/>
        <end position="147"/>
    </location>
</feature>
<keyword evidence="8" id="KW-1185">Reference proteome</keyword>
<evidence type="ECO:0000259" key="6">
    <source>
        <dbReference type="PROSITE" id="PS51041"/>
    </source>
</evidence>
<sequence length="378" mass="39053">MGVGSGAKPGVGFAPGGHQPWHRSPGPWVPARWRVGRGRSRPSGRSHARACPLLPRSWEGIPLGKDGDIGGFPCSNWCSYTVTRTVSCHVQNGTFLQRVFQGCRWPLGCSGGSYRAVLRPLYRVTYRTLTALEWRCCPGHAGANCEEGGSRHGQGSSAWLVSIFGGAAPLALGELSPGVTPSHPRGQSSSGQGVADGGDPEGLSPGCIRVLLCHRDTRLEGPPRPQGDTGGRGPSGIPGVKGPVGRQVRGDSLGVEPPCPSGAGPGGPSRGSEGLQPCTALGTPDFTHCSSRRPRPPGTSRPAMEPGVPGRRIPGPGPPGPQGVPGGGGSPCPLPRAVSPPQPVPLSQGEGLHQLREALKILAERVLILETMIGLYGE</sequence>
<dbReference type="PANTHER" id="PTHR15427:SF23">
    <property type="entry name" value="EMI DOMAIN-CONTAINING PROTEIN 1"/>
    <property type="match status" value="1"/>
</dbReference>
<dbReference type="InterPro" id="IPR011489">
    <property type="entry name" value="EMI_domain"/>
</dbReference>
<evidence type="ECO:0000256" key="2">
    <source>
        <dbReference type="ARBA" id="ARBA00022525"/>
    </source>
</evidence>
<feature type="region of interest" description="Disordered" evidence="5">
    <location>
        <begin position="1"/>
        <end position="29"/>
    </location>
</feature>
<feature type="compositionally biased region" description="Low complexity" evidence="5">
    <location>
        <begin position="298"/>
        <end position="314"/>
    </location>
</feature>
<dbReference type="GO" id="GO:0005576">
    <property type="term" value="C:extracellular region"/>
    <property type="evidence" value="ECO:0007669"/>
    <property type="project" value="UniProtKB-SubCell"/>
</dbReference>
<dbReference type="PROSITE" id="PS51041">
    <property type="entry name" value="EMI"/>
    <property type="match status" value="1"/>
</dbReference>
<evidence type="ECO:0000256" key="1">
    <source>
        <dbReference type="ARBA" id="ARBA00004613"/>
    </source>
</evidence>
<dbReference type="Proteomes" id="UP000694560">
    <property type="component" value="Unplaced"/>
</dbReference>
<feature type="compositionally biased region" description="Pro residues" evidence="5">
    <location>
        <begin position="332"/>
        <end position="344"/>
    </location>
</feature>
<dbReference type="InterPro" id="IPR050392">
    <property type="entry name" value="Collagen/C1q_domain"/>
</dbReference>
<dbReference type="OrthoDB" id="9837521at2759"/>
<name>A0A8C5UE24_9PASS</name>
<keyword evidence="4" id="KW-1015">Disulfide bond</keyword>
<dbReference type="Ensembl" id="ENSMCST00000018348.1">
    <property type="protein sequence ID" value="ENSMCSP00000017890.1"/>
    <property type="gene ID" value="ENSMCSG00000012562.1"/>
</dbReference>
<evidence type="ECO:0000256" key="5">
    <source>
        <dbReference type="SAM" id="MobiDB-lite"/>
    </source>
</evidence>
<feature type="compositionally biased region" description="Gly residues" evidence="5">
    <location>
        <begin position="1"/>
        <end position="15"/>
    </location>
</feature>
<reference evidence="7" key="2">
    <citation type="submission" date="2025-09" db="UniProtKB">
        <authorList>
            <consortium name="Ensembl"/>
        </authorList>
    </citation>
    <scope>IDENTIFICATION</scope>
</reference>
<keyword evidence="2" id="KW-0964">Secreted</keyword>
<proteinExistence type="predicted"/>
<dbReference type="PANTHER" id="PTHR15427">
    <property type="entry name" value="EMILIN ELASTIN MICROFIBRIL INTERFACE-LOCATED PROTEIN ELASTIN MICROFIBRIL INTERFACER"/>
    <property type="match status" value="1"/>
</dbReference>
<feature type="region of interest" description="Disordered" evidence="5">
    <location>
        <begin position="218"/>
        <end position="348"/>
    </location>
</feature>
<evidence type="ECO:0000313" key="7">
    <source>
        <dbReference type="Ensembl" id="ENSMCSP00000017890.1"/>
    </source>
</evidence>
<evidence type="ECO:0000256" key="3">
    <source>
        <dbReference type="ARBA" id="ARBA00022729"/>
    </source>
</evidence>
<dbReference type="Pfam" id="PF07546">
    <property type="entry name" value="EMI"/>
    <property type="match status" value="1"/>
</dbReference>